<feature type="compositionally biased region" description="Polar residues" evidence="1">
    <location>
        <begin position="1"/>
        <end position="16"/>
    </location>
</feature>
<dbReference type="AlphaFoldDB" id="B0DCU3"/>
<dbReference type="InParanoid" id="B0DCU3"/>
<keyword evidence="3" id="KW-1185">Reference proteome</keyword>
<evidence type="ECO:0000256" key="1">
    <source>
        <dbReference type="SAM" id="MobiDB-lite"/>
    </source>
</evidence>
<proteinExistence type="predicted"/>
<accession>B0DCU3</accession>
<feature type="compositionally biased region" description="Basic and acidic residues" evidence="1">
    <location>
        <begin position="23"/>
        <end position="35"/>
    </location>
</feature>
<evidence type="ECO:0000313" key="3">
    <source>
        <dbReference type="Proteomes" id="UP000001194"/>
    </source>
</evidence>
<dbReference type="OrthoDB" id="2974017at2759"/>
<dbReference type="Proteomes" id="UP000001194">
    <property type="component" value="Unassembled WGS sequence"/>
</dbReference>
<feature type="compositionally biased region" description="Polar residues" evidence="1">
    <location>
        <begin position="40"/>
        <end position="49"/>
    </location>
</feature>
<gene>
    <name evidence="2" type="ORF">LACBIDRAFT_298427</name>
</gene>
<protein>
    <submittedName>
        <fullName evidence="2">Predicted protein</fullName>
    </submittedName>
</protein>
<dbReference type="GeneID" id="6077473"/>
<dbReference type="RefSeq" id="XP_001881893.1">
    <property type="nucleotide sequence ID" value="XM_001881858.1"/>
</dbReference>
<sequence length="383" mass="42051">MTGSATPPFPNTQSPHRSIGHQSIRDGRTLHRDGQDPISGVSTKKSSQYGAVEPNSFERNTQPRFGGTVYYRLYTKDGPIKSQHPVYSTDHEPFIGRTLAKLVAPPHTTVSIKRHLCYIEGFLSSLADTAKLFVPLSCLTAKDDSARLSLVGSSGPGLSPQEPMALVLGGQERAQGAVHQLPLAERDISDFGKNRYIYYRPYSLEGAIKSKTCFDESDIYLGCIDTVSVPPPHTIASLTACIARIEGLVVQDTKEIQIFKDAASEVPMRTDATLSLTEDAYLGNDEDDPVAVVHTPHRLQNTDITLVPGHCDPSWFSIMPTNTLRPDKNNGKEFYLLPIHETIRLEAPFKANGVLIFQSAAMTAYTSFADVITRVTSYRALTI</sequence>
<dbReference type="HOGENOM" id="CLU_033651_2_1_1"/>
<dbReference type="KEGG" id="lbc:LACBIDRAFT_298427"/>
<evidence type="ECO:0000313" key="2">
    <source>
        <dbReference type="EMBL" id="EDR07501.1"/>
    </source>
</evidence>
<feature type="region of interest" description="Disordered" evidence="1">
    <location>
        <begin position="1"/>
        <end position="61"/>
    </location>
</feature>
<reference evidence="2 3" key="1">
    <citation type="journal article" date="2008" name="Nature">
        <title>The genome of Laccaria bicolor provides insights into mycorrhizal symbiosis.</title>
        <authorList>
            <person name="Martin F."/>
            <person name="Aerts A."/>
            <person name="Ahren D."/>
            <person name="Brun A."/>
            <person name="Danchin E.G.J."/>
            <person name="Duchaussoy F."/>
            <person name="Gibon J."/>
            <person name="Kohler A."/>
            <person name="Lindquist E."/>
            <person name="Pereda V."/>
            <person name="Salamov A."/>
            <person name="Shapiro H.J."/>
            <person name="Wuyts J."/>
            <person name="Blaudez D."/>
            <person name="Buee M."/>
            <person name="Brokstein P."/>
            <person name="Canbaeck B."/>
            <person name="Cohen D."/>
            <person name="Courty P.E."/>
            <person name="Coutinho P.M."/>
            <person name="Delaruelle C."/>
            <person name="Detter J.C."/>
            <person name="Deveau A."/>
            <person name="DiFazio S."/>
            <person name="Duplessis S."/>
            <person name="Fraissinet-Tachet L."/>
            <person name="Lucic E."/>
            <person name="Frey-Klett P."/>
            <person name="Fourrey C."/>
            <person name="Feussner I."/>
            <person name="Gay G."/>
            <person name="Grimwood J."/>
            <person name="Hoegger P.J."/>
            <person name="Jain P."/>
            <person name="Kilaru S."/>
            <person name="Labbe J."/>
            <person name="Lin Y.C."/>
            <person name="Legue V."/>
            <person name="Le Tacon F."/>
            <person name="Marmeisse R."/>
            <person name="Melayah D."/>
            <person name="Montanini B."/>
            <person name="Muratet M."/>
            <person name="Nehls U."/>
            <person name="Niculita-Hirzel H."/>
            <person name="Oudot-Le Secq M.P."/>
            <person name="Peter M."/>
            <person name="Quesneville H."/>
            <person name="Rajashekar B."/>
            <person name="Reich M."/>
            <person name="Rouhier N."/>
            <person name="Schmutz J."/>
            <person name="Yin T."/>
            <person name="Chalot M."/>
            <person name="Henrissat B."/>
            <person name="Kuees U."/>
            <person name="Lucas S."/>
            <person name="Van de Peer Y."/>
            <person name="Podila G.K."/>
            <person name="Polle A."/>
            <person name="Pukkila P.J."/>
            <person name="Richardson P.M."/>
            <person name="Rouze P."/>
            <person name="Sanders I.R."/>
            <person name="Stajich J.E."/>
            <person name="Tunlid A."/>
            <person name="Tuskan G."/>
            <person name="Grigoriev I.V."/>
        </authorList>
    </citation>
    <scope>NUCLEOTIDE SEQUENCE [LARGE SCALE GENOMIC DNA]</scope>
    <source>
        <strain evidence="3">S238N-H82 / ATCC MYA-4686</strain>
    </source>
</reference>
<name>B0DCU3_LACBS</name>
<organism evidence="3">
    <name type="scientific">Laccaria bicolor (strain S238N-H82 / ATCC MYA-4686)</name>
    <name type="common">Bicoloured deceiver</name>
    <name type="synonym">Laccaria laccata var. bicolor</name>
    <dbReference type="NCBI Taxonomy" id="486041"/>
    <lineage>
        <taxon>Eukaryota</taxon>
        <taxon>Fungi</taxon>
        <taxon>Dikarya</taxon>
        <taxon>Basidiomycota</taxon>
        <taxon>Agaricomycotina</taxon>
        <taxon>Agaricomycetes</taxon>
        <taxon>Agaricomycetidae</taxon>
        <taxon>Agaricales</taxon>
        <taxon>Agaricineae</taxon>
        <taxon>Hydnangiaceae</taxon>
        <taxon>Laccaria</taxon>
    </lineage>
</organism>
<dbReference type="EMBL" id="DS547104">
    <property type="protein sequence ID" value="EDR07501.1"/>
    <property type="molecule type" value="Genomic_DNA"/>
</dbReference>